<evidence type="ECO:0000313" key="3">
    <source>
        <dbReference type="Proteomes" id="UP000449092"/>
    </source>
</evidence>
<dbReference type="CDD" id="cd00077">
    <property type="entry name" value="HDc"/>
    <property type="match status" value="1"/>
</dbReference>
<evidence type="ECO:0000313" key="2">
    <source>
        <dbReference type="EMBL" id="MYE38098.1"/>
    </source>
</evidence>
<reference evidence="2 3" key="1">
    <citation type="submission" date="2019-09" db="EMBL/GenBank/DDBJ databases">
        <title>Characterisation of the sponge microbiome using genome-centric metagenomics.</title>
        <authorList>
            <person name="Engelberts J.P."/>
            <person name="Robbins S.J."/>
            <person name="De Goeij J.M."/>
            <person name="Aranda M."/>
            <person name="Bell S.C."/>
            <person name="Webster N.S."/>
        </authorList>
    </citation>
    <scope>NUCLEOTIDE SEQUENCE [LARGE SCALE GENOMIC DNA]</scope>
    <source>
        <strain evidence="2">SB0662_bin_43</strain>
    </source>
</reference>
<accession>A0A845DAM8</accession>
<dbReference type="PANTHER" id="PTHR46246:SF1">
    <property type="entry name" value="GUANOSINE-3',5'-BIS(DIPHOSPHATE) 3'-PYROPHOSPHOHYDROLASE MESH1"/>
    <property type="match status" value="1"/>
</dbReference>
<dbReference type="InterPro" id="IPR003607">
    <property type="entry name" value="HD/PDEase_dom"/>
</dbReference>
<dbReference type="EMBL" id="VXOY01000010">
    <property type="protein sequence ID" value="MYE38098.1"/>
    <property type="molecule type" value="Genomic_DNA"/>
</dbReference>
<comment type="caution">
    <text evidence="2">The sequence shown here is derived from an EMBL/GenBank/DDBJ whole genome shotgun (WGS) entry which is preliminary data.</text>
</comment>
<dbReference type="Pfam" id="PF13328">
    <property type="entry name" value="HD_4"/>
    <property type="match status" value="1"/>
</dbReference>
<sequence length="188" mass="21462">MKMTQRMYDAVNTVAILHNGQYRKDKVTPFITHPFFVGMVLSRYTDDEDVVIAGLFHDVLEDVPGQTRDHIASGFGDRIADIVVGVTHNTEIDWKTSRTDYLDMLRSGSEESLMVACADKIHNITSHIEGVRKGGEQFWSYFSAPKQEYKWFYESTLSIAQDRLKNPIVDELRGVVQRANEEIFAPSE</sequence>
<name>A0A845DAM8_9BACT</name>
<feature type="domain" description="HD/PDEase" evidence="1">
    <location>
        <begin position="26"/>
        <end position="133"/>
    </location>
</feature>
<dbReference type="Gene3D" id="1.10.3210.10">
    <property type="entry name" value="Hypothetical protein af1432"/>
    <property type="match status" value="1"/>
</dbReference>
<dbReference type="SMART" id="SM00471">
    <property type="entry name" value="HDc"/>
    <property type="match status" value="1"/>
</dbReference>
<dbReference type="Proteomes" id="UP000449092">
    <property type="component" value="Unassembled WGS sequence"/>
</dbReference>
<dbReference type="InterPro" id="IPR052194">
    <property type="entry name" value="MESH1"/>
</dbReference>
<gene>
    <name evidence="2" type="ORF">F4X82_01080</name>
</gene>
<dbReference type="AlphaFoldDB" id="A0A845DAM8"/>
<protein>
    <submittedName>
        <fullName evidence="2">HD domain-containing protein</fullName>
    </submittedName>
</protein>
<dbReference type="SUPFAM" id="SSF109604">
    <property type="entry name" value="HD-domain/PDEase-like"/>
    <property type="match status" value="1"/>
</dbReference>
<organism evidence="2 3">
    <name type="scientific">Candidatus Spechtbacteria bacterium SB0662_bin_43</name>
    <dbReference type="NCBI Taxonomy" id="2604897"/>
    <lineage>
        <taxon>Bacteria</taxon>
        <taxon>Candidatus Spechtiibacteriota</taxon>
    </lineage>
</organism>
<evidence type="ECO:0000259" key="1">
    <source>
        <dbReference type="SMART" id="SM00471"/>
    </source>
</evidence>
<proteinExistence type="predicted"/>
<dbReference type="PANTHER" id="PTHR46246">
    <property type="entry name" value="GUANOSINE-3',5'-BIS(DIPHOSPHATE) 3'-PYROPHOSPHOHYDROLASE MESH1"/>
    <property type="match status" value="1"/>
</dbReference>
<dbReference type="GO" id="GO:0008893">
    <property type="term" value="F:guanosine-3',5'-bis(diphosphate) 3'-diphosphatase activity"/>
    <property type="evidence" value="ECO:0007669"/>
    <property type="project" value="TreeGrafter"/>
</dbReference>